<reference evidence="3 4" key="1">
    <citation type="submission" date="2024-05" db="EMBL/GenBank/DDBJ databases">
        <authorList>
            <person name="Wallberg A."/>
        </authorList>
    </citation>
    <scope>NUCLEOTIDE SEQUENCE [LARGE SCALE GENOMIC DNA]</scope>
</reference>
<organism evidence="3 4">
    <name type="scientific">Meganyctiphanes norvegica</name>
    <name type="common">Northern krill</name>
    <name type="synonym">Thysanopoda norvegica</name>
    <dbReference type="NCBI Taxonomy" id="48144"/>
    <lineage>
        <taxon>Eukaryota</taxon>
        <taxon>Metazoa</taxon>
        <taxon>Ecdysozoa</taxon>
        <taxon>Arthropoda</taxon>
        <taxon>Crustacea</taxon>
        <taxon>Multicrustacea</taxon>
        <taxon>Malacostraca</taxon>
        <taxon>Eumalacostraca</taxon>
        <taxon>Eucarida</taxon>
        <taxon>Euphausiacea</taxon>
        <taxon>Euphausiidae</taxon>
        <taxon>Meganyctiphanes</taxon>
    </lineage>
</organism>
<keyword evidence="1" id="KW-0472">Membrane</keyword>
<dbReference type="EMBL" id="CAXKWB010013613">
    <property type="protein sequence ID" value="CAL4108276.1"/>
    <property type="molecule type" value="Genomic_DNA"/>
</dbReference>
<dbReference type="InterPro" id="IPR007110">
    <property type="entry name" value="Ig-like_dom"/>
</dbReference>
<dbReference type="Gene3D" id="2.60.40.10">
    <property type="entry name" value="Immunoglobulins"/>
    <property type="match status" value="2"/>
</dbReference>
<evidence type="ECO:0000259" key="2">
    <source>
        <dbReference type="PROSITE" id="PS50835"/>
    </source>
</evidence>
<gene>
    <name evidence="3" type="ORF">MNOR_LOCUS18782</name>
</gene>
<dbReference type="SMART" id="SM00409">
    <property type="entry name" value="IG"/>
    <property type="match status" value="2"/>
</dbReference>
<feature type="domain" description="Ig-like" evidence="2">
    <location>
        <begin position="80"/>
        <end position="175"/>
    </location>
</feature>
<feature type="transmembrane region" description="Helical" evidence="1">
    <location>
        <begin position="69"/>
        <end position="88"/>
    </location>
</feature>
<feature type="domain" description="Ig-like" evidence="2">
    <location>
        <begin position="200"/>
        <end position="313"/>
    </location>
</feature>
<dbReference type="InterPro" id="IPR003599">
    <property type="entry name" value="Ig_sub"/>
</dbReference>
<dbReference type="InterPro" id="IPR036179">
    <property type="entry name" value="Ig-like_dom_sf"/>
</dbReference>
<dbReference type="PROSITE" id="PS50835">
    <property type="entry name" value="IG_LIKE"/>
    <property type="match status" value="2"/>
</dbReference>
<proteinExistence type="predicted"/>
<name>A0AAV2QZC6_MEGNR</name>
<evidence type="ECO:0000313" key="4">
    <source>
        <dbReference type="Proteomes" id="UP001497623"/>
    </source>
</evidence>
<dbReference type="Proteomes" id="UP001497623">
    <property type="component" value="Unassembled WGS sequence"/>
</dbReference>
<dbReference type="PANTHER" id="PTHR21261:SF15">
    <property type="entry name" value="BEATEN PATH IIIA, ISOFORM D-RELATED"/>
    <property type="match status" value="1"/>
</dbReference>
<evidence type="ECO:0000313" key="3">
    <source>
        <dbReference type="EMBL" id="CAL4108276.1"/>
    </source>
</evidence>
<dbReference type="SUPFAM" id="SSF48726">
    <property type="entry name" value="Immunoglobulin"/>
    <property type="match status" value="2"/>
</dbReference>
<comment type="caution">
    <text evidence="3">The sequence shown here is derived from an EMBL/GenBank/DDBJ whole genome shotgun (WGS) entry which is preliminary data.</text>
</comment>
<keyword evidence="1" id="KW-1133">Transmembrane helix</keyword>
<accession>A0AAV2QZC6</accession>
<keyword evidence="4" id="KW-1185">Reference proteome</keyword>
<sequence length="354" mass="39402">MRQSTLNVNADNLSHRSEFIPSGRRLLYRNMSSMEQVFPPKHEAPRKPGFPGSSICSPSGHRAKTWHCILSLLLLLIFMPGGLSVKILEVKVPRKAQMHSDVRLECRFDLEGAELYSLTWWRGPDQFYQYSPSQKEKLVVHNTSGIFVDETRSGGSEVQLLSLSRASSGKYKCEVLADYPSFEKDSKYATMEVVDVPSGPPMIQVGRQPPSTYVPGELLTANCTSPGAVPPPLLLWYINGEKVYPQPLTRPLRQMYDDYNLGHDRQLTNRVPDQVSELSLRLKDSHFNNGLAKLTCAATLQDVYHNPTDVKVTRPGYKTAAPSLKLFGAASQPYSSPAVTLSISLLICVAALYC</sequence>
<dbReference type="InterPro" id="IPR013783">
    <property type="entry name" value="Ig-like_fold"/>
</dbReference>
<dbReference type="PANTHER" id="PTHR21261">
    <property type="entry name" value="BEAT PROTEIN"/>
    <property type="match status" value="1"/>
</dbReference>
<protein>
    <recommendedName>
        <fullName evidence="2">Ig-like domain-containing protein</fullName>
    </recommendedName>
</protein>
<keyword evidence="1" id="KW-0812">Transmembrane</keyword>
<evidence type="ECO:0000256" key="1">
    <source>
        <dbReference type="SAM" id="Phobius"/>
    </source>
</evidence>
<dbReference type="AlphaFoldDB" id="A0AAV2QZC6"/>